<sequence>MNSNCFILQFCKQLFVHEKNFFLVDWDSDLGLAQHQHILCASLLKEIIMLKLNKKIEQRDPKLMTSG</sequence>
<keyword evidence="2" id="KW-1185">Reference proteome</keyword>
<reference evidence="2" key="1">
    <citation type="submission" date="2013-10" db="EMBL/GenBank/DDBJ databases">
        <title>Genome sequencing of Onchocerca volvulus.</title>
        <authorList>
            <person name="Cotton J."/>
            <person name="Tsai J."/>
            <person name="Stanley E."/>
            <person name="Tracey A."/>
            <person name="Holroyd N."/>
            <person name="Lustigman S."/>
            <person name="Berriman M."/>
        </authorList>
    </citation>
    <scope>NUCLEOTIDE SEQUENCE</scope>
</reference>
<dbReference type="EMBL" id="CMVM020000122">
    <property type="status" value="NOT_ANNOTATED_CDS"/>
    <property type="molecule type" value="Genomic_DNA"/>
</dbReference>
<name>A0A8R1TRV4_ONCVO</name>
<evidence type="ECO:0000313" key="2">
    <source>
        <dbReference type="Proteomes" id="UP000024404"/>
    </source>
</evidence>
<proteinExistence type="predicted"/>
<organism evidence="1 2">
    <name type="scientific">Onchocerca volvulus</name>
    <dbReference type="NCBI Taxonomy" id="6282"/>
    <lineage>
        <taxon>Eukaryota</taxon>
        <taxon>Metazoa</taxon>
        <taxon>Ecdysozoa</taxon>
        <taxon>Nematoda</taxon>
        <taxon>Chromadorea</taxon>
        <taxon>Rhabditida</taxon>
        <taxon>Spirurina</taxon>
        <taxon>Spiruromorpha</taxon>
        <taxon>Filarioidea</taxon>
        <taxon>Onchocercidae</taxon>
        <taxon>Onchocerca</taxon>
    </lineage>
</organism>
<dbReference type="EnsemblMetazoa" id="OVOC3815.1">
    <property type="protein sequence ID" value="OVOC3815.1"/>
    <property type="gene ID" value="WBGene00240624"/>
</dbReference>
<dbReference type="Proteomes" id="UP000024404">
    <property type="component" value="Unassembled WGS sequence"/>
</dbReference>
<evidence type="ECO:0000313" key="1">
    <source>
        <dbReference type="EnsemblMetazoa" id="OVOC3815.1"/>
    </source>
</evidence>
<reference evidence="1" key="2">
    <citation type="submission" date="2022-06" db="UniProtKB">
        <authorList>
            <consortium name="EnsemblMetazoa"/>
        </authorList>
    </citation>
    <scope>IDENTIFICATION</scope>
</reference>
<accession>A0A8R1TRV4</accession>
<dbReference type="AlphaFoldDB" id="A0A8R1TRV4"/>
<protein>
    <submittedName>
        <fullName evidence="1">Uncharacterized protein</fullName>
    </submittedName>
</protein>